<evidence type="ECO:0000259" key="5">
    <source>
        <dbReference type="Pfam" id="PF12624"/>
    </source>
</evidence>
<gene>
    <name evidence="6" type="ORF">EIN_224290</name>
</gene>
<keyword evidence="7" id="KW-1185">Reference proteome</keyword>
<dbReference type="GO" id="GO:0016020">
    <property type="term" value="C:membrane"/>
    <property type="evidence" value="ECO:0007669"/>
    <property type="project" value="UniProtKB-SubCell"/>
</dbReference>
<accession>A0A0A1U287</accession>
<dbReference type="OrthoDB" id="26730at2759"/>
<dbReference type="EMBL" id="KB206756">
    <property type="protein sequence ID" value="ELP88186.1"/>
    <property type="molecule type" value="Genomic_DNA"/>
</dbReference>
<name>A0A0A1U287_ENTIV</name>
<feature type="domain" description="Chorein N-terminal" evidence="5">
    <location>
        <begin position="1"/>
        <end position="397"/>
    </location>
</feature>
<reference evidence="6 7" key="1">
    <citation type="submission" date="2012-10" db="EMBL/GenBank/DDBJ databases">
        <authorList>
            <person name="Zafar N."/>
            <person name="Inman J."/>
            <person name="Hall N."/>
            <person name="Lorenzi H."/>
            <person name="Caler E."/>
        </authorList>
    </citation>
    <scope>NUCLEOTIDE SEQUENCE [LARGE SCALE GENOMIC DNA]</scope>
    <source>
        <strain evidence="6 7">IP1</strain>
    </source>
</reference>
<dbReference type="RefSeq" id="XP_004254957.1">
    <property type="nucleotide sequence ID" value="XM_004254909.1"/>
</dbReference>
<dbReference type="GO" id="GO:0045053">
    <property type="term" value="P:protein retention in Golgi apparatus"/>
    <property type="evidence" value="ECO:0007669"/>
    <property type="project" value="TreeGrafter"/>
</dbReference>
<sequence>MFESIVSDLLMRYFGKYISGLNSQNLQVSLWAGDVTLENLVINENAFSYLLVGVPLKVIKGTVGKMSLHLPWNKLNSQPVVVQIKDVTIVVTTDYSVDASVVASQLEDEEQASKQRQLRNYEISSDKSTMTQRLFTKILNNMQIDMSNIHVRYEAVNTWTGLRYAIGTSIESIKLYSTDEKWNSTFVIDATGVNYKIAEVVKMRVYHCQTKEDKFDDLKTSLPKSSILEDLTTKMKLTLSDKDEDFPVLAKVLLEVIKVNVTQDVLIDAKSLMQQQKLFEGKCSQSTRNILRPSEAVSAETAKKWWVFAKESILAEVRKKRYKESDEYKKKRKTERQEYTDIYTRVLNDTPTETDKQRFAELEKDLSVKEIIYLRNYAKTETDEAKKNTNGIWSWMGYSAEVNSQLSEDIHTFLGASDDEDFIDTKKLKQLLFSVEINKVCLGLFGKGSADAFVSSEICGVVCSVEKKTIGFTANGVVGDFLVKSTTDKKYPNIFQATNKAEKLFEIKLTSEKEDEKTTSDFVVEIQLRPTRIVYNKVMVEELMNVLRALDIVETYGQVGISLPSVNIKSILDEHIRVTASATIHTPYIIIHSGEQEIHVDLGIIEVKTCERTGIYDTYKASITNINCKLVSNEKAEVLLEKTALNFEVQKSLLSWKEMKNKMGTFSPGVIVNCCFDEIKSHISAEQMETMEMMFKEQKPQPKSEKEAIQDLLNTDDSEELGEDNIQIPEDFVKFQIFLKIPTLSALISQKTDELLFDIKAKGLEMTSLVKDTKTSADFNFSDVVVTDENGNVFFSKKQTSEALVSMSFLNEDDKPIKAVFRASQSIIRFDLPHLDHILHFIYTSPQQNTQQVVVNKKKQKVVEVQIQFTAIDLELKNRGTPLGHGSAVGGLIDIIIDNNKDVTPDITVKGSFKEIFAIDDTLSGKVYPKLAQTGTTPFKFIYTHSSEAKAIEQRFKHYMLLEAEHVTFVYLNLFIQQIYSWLLDLLHICSVRVFPSNTPSYQYDRLNLEAKVRDVTLTIPVASYSDEAIDMKIDSLALQSTWEEQILSTKSLSVENVRFDDKPAAEKVVFDFTFPDDENQAVDFPAWEINLKIPNGNIDLTPERYRELVGLIMINLDEPNKHQDLIKYHPDMTVNAKELNSIRSRVFTADVDKAELNIKSKEDDLGVMSFDNMKYKYIGLPSDCSNHIVDVQNGVFIDLLNNKQKLFWVDQNAGNNFLKFTFDTLATEKKITLAFGNSSNIRLTQETLLKLMTFFGVEKKYMTVENVGVSVQRILEDKTFTFKFLMNGINFILNDKEGDFTTFTLSKSFVETVSRGEDTKVSGTIGTLTAKAEEVTILSTLNNVDMGTFSYSYEKAKCLSVFTGQLSQIHAIFNDKAIIRAAQYYDNASKIMSALKGKTVEFIEKTASVSRKIRFDFVIETPRIDIRDVTARLGVVTIKDKAEALEEKLNIIGLLRDTEVKIGEDIVVKCDGVEMGISVNDASDGVTDVDMDVDCGVIDICTTPQNLTSLLNVADAVIKTSQQITNGNK</sequence>
<dbReference type="Proteomes" id="UP000014680">
    <property type="component" value="Unassembled WGS sequence"/>
</dbReference>
<evidence type="ECO:0000256" key="4">
    <source>
        <dbReference type="ARBA" id="ARBA00033718"/>
    </source>
</evidence>
<dbReference type="Pfam" id="PF12624">
    <property type="entry name" value="VPS13_N"/>
    <property type="match status" value="1"/>
</dbReference>
<dbReference type="PANTHER" id="PTHR16166:SF93">
    <property type="entry name" value="INTERMEMBRANE LIPID TRANSFER PROTEIN VPS13"/>
    <property type="match status" value="1"/>
</dbReference>
<proteinExistence type="inferred from homology"/>
<dbReference type="KEGG" id="eiv:EIN_224290"/>
<organism evidence="6 7">
    <name type="scientific">Entamoeba invadens IP1</name>
    <dbReference type="NCBI Taxonomy" id="370355"/>
    <lineage>
        <taxon>Eukaryota</taxon>
        <taxon>Amoebozoa</taxon>
        <taxon>Evosea</taxon>
        <taxon>Archamoebae</taxon>
        <taxon>Mastigamoebida</taxon>
        <taxon>Entamoebidae</taxon>
        <taxon>Entamoeba</taxon>
    </lineage>
</organism>
<dbReference type="OMA" id="EDKWDTN"/>
<comment type="function">
    <text evidence="4">Mediates the transfer of lipids between membranes at organelle contact sites.</text>
</comment>
<keyword evidence="3" id="KW-0813">Transport</keyword>
<dbReference type="GO" id="GO:0006623">
    <property type="term" value="P:protein targeting to vacuole"/>
    <property type="evidence" value="ECO:0007669"/>
    <property type="project" value="TreeGrafter"/>
</dbReference>
<dbReference type="GeneID" id="14887133"/>
<dbReference type="InterPro" id="IPR026854">
    <property type="entry name" value="VPS13_N"/>
</dbReference>
<comment type="subcellular location">
    <subcellularLocation>
        <location evidence="1">Membrane</location>
        <topology evidence="1">Peripheral membrane protein</topology>
    </subcellularLocation>
</comment>
<protein>
    <recommendedName>
        <fullName evidence="5">Chorein N-terminal domain-containing protein</fullName>
    </recommendedName>
</protein>
<evidence type="ECO:0000256" key="2">
    <source>
        <dbReference type="ARBA" id="ARBA00006545"/>
    </source>
</evidence>
<dbReference type="VEuPathDB" id="AmoebaDB:EIN_224290"/>
<evidence type="ECO:0000313" key="6">
    <source>
        <dbReference type="EMBL" id="ELP88186.1"/>
    </source>
</evidence>
<dbReference type="PANTHER" id="PTHR16166">
    <property type="entry name" value="VACUOLAR PROTEIN SORTING-ASSOCIATED PROTEIN VPS13"/>
    <property type="match status" value="1"/>
</dbReference>
<evidence type="ECO:0000256" key="3">
    <source>
        <dbReference type="ARBA" id="ARBA00022448"/>
    </source>
</evidence>
<evidence type="ECO:0000256" key="1">
    <source>
        <dbReference type="ARBA" id="ARBA00004170"/>
    </source>
</evidence>
<dbReference type="InterPro" id="IPR026847">
    <property type="entry name" value="VPS13"/>
</dbReference>
<evidence type="ECO:0000313" key="7">
    <source>
        <dbReference type="Proteomes" id="UP000014680"/>
    </source>
</evidence>
<comment type="similarity">
    <text evidence="2">Belongs to the VPS13 family.</text>
</comment>